<dbReference type="Proteomes" id="UP000235034">
    <property type="component" value="Unassembled WGS sequence"/>
</dbReference>
<dbReference type="RefSeq" id="WP_243394260.1">
    <property type="nucleotide sequence ID" value="NZ_NMWT01000001.1"/>
</dbReference>
<keyword evidence="2" id="KW-1133">Transmembrane helix</keyword>
<evidence type="ECO:0000313" key="4">
    <source>
        <dbReference type="Proteomes" id="UP000235034"/>
    </source>
</evidence>
<protein>
    <submittedName>
        <fullName evidence="3">Uncharacterized protein</fullName>
    </submittedName>
</protein>
<feature type="transmembrane region" description="Helical" evidence="2">
    <location>
        <begin position="28"/>
        <end position="50"/>
    </location>
</feature>
<organism evidence="3 4">
    <name type="scientific">Bifidobacterium parmae</name>
    <dbReference type="NCBI Taxonomy" id="361854"/>
    <lineage>
        <taxon>Bacteria</taxon>
        <taxon>Bacillati</taxon>
        <taxon>Actinomycetota</taxon>
        <taxon>Actinomycetes</taxon>
        <taxon>Bifidobacteriales</taxon>
        <taxon>Bifidobacteriaceae</taxon>
        <taxon>Bifidobacterium</taxon>
    </lineage>
</organism>
<keyword evidence="4" id="KW-1185">Reference proteome</keyword>
<evidence type="ECO:0000256" key="1">
    <source>
        <dbReference type="SAM" id="MobiDB-lite"/>
    </source>
</evidence>
<proteinExistence type="predicted"/>
<feature type="region of interest" description="Disordered" evidence="1">
    <location>
        <begin position="60"/>
        <end position="90"/>
    </location>
</feature>
<keyword evidence="2" id="KW-0472">Membrane</keyword>
<feature type="compositionally biased region" description="Basic residues" evidence="1">
    <location>
        <begin position="67"/>
        <end position="79"/>
    </location>
</feature>
<dbReference type="EMBL" id="NMWT01000001">
    <property type="protein sequence ID" value="PLS29819.1"/>
    <property type="molecule type" value="Genomic_DNA"/>
</dbReference>
<sequence length="534" mass="57711">MPAVPGGSGTPVPPGDGGAPRKPHRARAIIIVLIVAIVLAAAGIGGFLYWRHTQAAAQQETQAQATTKKKTAAQPKTKRNGTEESTKPKVSEVTMTDFQCGGSSASRWSWSGGAMVSNLISCADDGYATDGETASNGSQAGGEGEYSFGLWTPALNASEVVHVSMLESGEKAETTPIVAATYGDDPAVFVIYAVKTKAVGTTPETVHLYAHEVNVNTGELGKRIDLKTEEDNLADRDQDYQYAVIGASDTRVAVQKTWHTEETFTVNGREDKERVDHAQVMALTHGRKTATTLQTFKDEGAVTSDSGGYQSVDMTETEVKDVSVYDTYLATVKRPGTPVSTKTYQLYSIDGNKKLVDVPETYCGRSYGCGADTIRRVGDDHWLFNGWMVDSTGAAKSVASIVGVSEDSQLDLNQFSDGTVYVQAVDFGDDYAKRIFLIDDDLQSTEVLDKDQWGRLLLSSGSFKGINYLTDEIYVQTTDEKIIVDRKGKSVGSFDLLPASEDTAHLDHTHMSWMLYMTDDGDYTVTRGQSPSNA</sequence>
<feature type="region of interest" description="Disordered" evidence="1">
    <location>
        <begin position="1"/>
        <end position="22"/>
    </location>
</feature>
<evidence type="ECO:0000256" key="2">
    <source>
        <dbReference type="SAM" id="Phobius"/>
    </source>
</evidence>
<accession>A0A2N5J6H5</accession>
<name>A0A2N5J6H5_9BIFI</name>
<evidence type="ECO:0000313" key="3">
    <source>
        <dbReference type="EMBL" id="PLS29819.1"/>
    </source>
</evidence>
<keyword evidence="2" id="KW-0812">Transmembrane</keyword>
<feature type="compositionally biased region" description="Basic and acidic residues" evidence="1">
    <location>
        <begin position="80"/>
        <end position="90"/>
    </location>
</feature>
<dbReference type="AlphaFoldDB" id="A0A2N5J6H5"/>
<comment type="caution">
    <text evidence="3">The sequence shown here is derived from an EMBL/GenBank/DDBJ whole genome shotgun (WGS) entry which is preliminary data.</text>
</comment>
<gene>
    <name evidence="3" type="ORF">Uis4E_0160</name>
</gene>
<reference evidence="3 4" key="1">
    <citation type="submission" date="2017-07" db="EMBL/GenBank/DDBJ databases">
        <title>Bifidobacterium novel species.</title>
        <authorList>
            <person name="Lugli G.A."/>
            <person name="Milani C."/>
            <person name="Duranti S."/>
            <person name="Mangifesta M."/>
        </authorList>
    </citation>
    <scope>NUCLEOTIDE SEQUENCE [LARGE SCALE GENOMIC DNA]</scope>
    <source>
        <strain evidence="3 4">77</strain>
    </source>
</reference>